<evidence type="ECO:0000313" key="2">
    <source>
        <dbReference type="Proteomes" id="UP000680670"/>
    </source>
</evidence>
<organism evidence="1 2">
    <name type="scientific">Siminovitchia terrae</name>
    <name type="common">Bacillus terrae</name>
    <dbReference type="NCBI Taxonomy" id="1914933"/>
    <lineage>
        <taxon>Bacteria</taxon>
        <taxon>Bacillati</taxon>
        <taxon>Bacillota</taxon>
        <taxon>Bacilli</taxon>
        <taxon>Bacillales</taxon>
        <taxon>Bacillaceae</taxon>
        <taxon>Siminovitchia</taxon>
    </lineage>
</organism>
<dbReference type="EMBL" id="BORJ01000001">
    <property type="protein sequence ID" value="GIN94846.1"/>
    <property type="molecule type" value="Genomic_DNA"/>
</dbReference>
<proteinExistence type="predicted"/>
<protein>
    <submittedName>
        <fullName evidence="1">Uncharacterized protein</fullName>
    </submittedName>
</protein>
<reference evidence="1 2" key="1">
    <citation type="submission" date="2021-03" db="EMBL/GenBank/DDBJ databases">
        <title>Antimicrobial resistance genes in bacteria isolated from Japanese honey, and their potential for conferring macrolide and lincosamide resistance in the American foulbrood pathogen Paenibacillus larvae.</title>
        <authorList>
            <person name="Okamoto M."/>
            <person name="Kumagai M."/>
            <person name="Kanamori H."/>
            <person name="Takamatsu D."/>
        </authorList>
    </citation>
    <scope>NUCLEOTIDE SEQUENCE [LARGE SCALE GENOMIC DNA]</scope>
    <source>
        <strain evidence="1 2">J6TS1</strain>
    </source>
</reference>
<keyword evidence="2" id="KW-1185">Reference proteome</keyword>
<evidence type="ECO:0000313" key="1">
    <source>
        <dbReference type="EMBL" id="GIN94846.1"/>
    </source>
</evidence>
<gene>
    <name evidence="1" type="ORF">J6TS1_07160</name>
</gene>
<accession>A0ABQ4KS43</accession>
<comment type="caution">
    <text evidence="1">The sequence shown here is derived from an EMBL/GenBank/DDBJ whole genome shotgun (WGS) entry which is preliminary data.</text>
</comment>
<dbReference type="Proteomes" id="UP000680670">
    <property type="component" value="Unassembled WGS sequence"/>
</dbReference>
<name>A0ABQ4KS43_SIMTE</name>
<sequence length="68" mass="7418">MISKPSGYLNCNENGDIQARRSLVIETCAITTITVPPQLLAEEELRLGSMNLTTGLWNRDGAVSQKVV</sequence>